<name>A0A5T1IXG9_CAMJU</name>
<sequence>MKKSKSIQIIKQQGIAEFIKYKKNKIYTKYEKKFNINIFTPYLLKFCKPLKDDYKFILFSYGVSGHWAFKSFLKYCELDDFVLYQN</sequence>
<protein>
    <submittedName>
        <fullName evidence="1">Uncharacterized protein</fullName>
    </submittedName>
</protein>
<dbReference type="AlphaFoldDB" id="A0A5T1IXG9"/>
<gene>
    <name evidence="1" type="ORF">B6428_00005</name>
</gene>
<dbReference type="EMBL" id="AACLFB010000001">
    <property type="protein sequence ID" value="EAL0747996.1"/>
    <property type="molecule type" value="Genomic_DNA"/>
</dbReference>
<feature type="non-terminal residue" evidence="1">
    <location>
        <position position="86"/>
    </location>
</feature>
<accession>A0A5T1IXG9</accession>
<comment type="caution">
    <text evidence="1">The sequence shown here is derived from an EMBL/GenBank/DDBJ whole genome shotgun (WGS) entry which is preliminary data.</text>
</comment>
<organism evidence="1">
    <name type="scientific">Campylobacter jejuni</name>
    <dbReference type="NCBI Taxonomy" id="197"/>
    <lineage>
        <taxon>Bacteria</taxon>
        <taxon>Pseudomonadati</taxon>
        <taxon>Campylobacterota</taxon>
        <taxon>Epsilonproteobacteria</taxon>
        <taxon>Campylobacterales</taxon>
        <taxon>Campylobacteraceae</taxon>
        <taxon>Campylobacter</taxon>
    </lineage>
</organism>
<reference evidence="1" key="1">
    <citation type="submission" date="2018-05" db="EMBL/GenBank/DDBJ databases">
        <authorList>
            <consortium name="PulseNet: The National Subtyping Network for Foodborne Disease Surveillance"/>
            <person name="Tarr C.L."/>
            <person name="Trees E."/>
            <person name="Katz L.S."/>
            <person name="Carleton-Romer H.A."/>
            <person name="Stroika S."/>
            <person name="Kucerova Z."/>
            <person name="Roache K.F."/>
            <person name="Sabol A.L."/>
            <person name="Besser J."/>
            <person name="Gerner-Smidt P."/>
        </authorList>
    </citation>
    <scope>NUCLEOTIDE SEQUENCE</scope>
    <source>
        <strain evidence="1">PNUSAC001730</strain>
    </source>
</reference>
<proteinExistence type="predicted"/>
<evidence type="ECO:0000313" key="1">
    <source>
        <dbReference type="EMBL" id="EAL0747996.1"/>
    </source>
</evidence>